<dbReference type="GO" id="GO:0009986">
    <property type="term" value="C:cell surface"/>
    <property type="evidence" value="ECO:0007669"/>
    <property type="project" value="TreeGrafter"/>
</dbReference>
<proteinExistence type="inferred from homology"/>
<dbReference type="AlphaFoldDB" id="W9ZN63"/>
<dbReference type="STRING" id="1182541.W9ZN63"/>
<dbReference type="GeneID" id="19155932"/>
<dbReference type="InterPro" id="IPR017853">
    <property type="entry name" value="GH"/>
</dbReference>
<dbReference type="SUPFAM" id="SSF51445">
    <property type="entry name" value="(Trans)glycosidases"/>
    <property type="match status" value="1"/>
</dbReference>
<dbReference type="GO" id="GO:0071555">
    <property type="term" value="P:cell wall organization"/>
    <property type="evidence" value="ECO:0007669"/>
    <property type="project" value="UniProtKB-KW"/>
</dbReference>
<evidence type="ECO:0000256" key="6">
    <source>
        <dbReference type="SAM" id="MobiDB-lite"/>
    </source>
</evidence>
<evidence type="ECO:0000256" key="1">
    <source>
        <dbReference type="ARBA" id="ARBA00005641"/>
    </source>
</evidence>
<feature type="domain" description="Glycoside hydrolase family 5" evidence="7">
    <location>
        <begin position="115"/>
        <end position="349"/>
    </location>
</feature>
<dbReference type="HOGENOM" id="CLU_004624_8_2_1"/>
<comment type="caution">
    <text evidence="8">The sequence shown here is derived from an EMBL/GenBank/DDBJ whole genome shotgun (WGS) entry which is preliminary data.</text>
</comment>
<evidence type="ECO:0000259" key="7">
    <source>
        <dbReference type="Pfam" id="PF00150"/>
    </source>
</evidence>
<sequence>MRKAFKKAFQELKDVVDGKENRHDQFESVPFPPQGSGSLGPDVALQQSTAVWPRPTPQDIIRYRYQHGTNLGAIFVLEQWLFGRMYDENVSSGSELDAVVASINNRGLLETRQKWESHWHRALTDADLHWLTHTAHCNHIRLPIGYFTLGPAFCTNTPFGLPVNSTPSSTSTTPAEVYVNAWTAVKELIRRCIAVGIGVLIDFHAVPGGANHETHSGTSTGRASLWGNSDNLALATRCLSFMATEVTRDPGLAAGVMGIQVCNESIIDPPGMYEWYNEVIQRMSAIDPTLPIYLSDGWDLGRAVRFTRAYNNTDTNTATGHKCPVVVDCHKYWTFDEKDTSRSAGEIIEQIKTQELHELEDPNLTGDVFAHQAAVGVYIGEYSMALAPQTWDRSGAGAGTDPNGTVKDNLMRQFGNEQSRKWQHRATGSAFWTFKMDWMPGWEWGFKHATENKYITAPRVLGYTVREVREKLMLADQRKGQLLDDAVAGHTAYWDSLQQKNQGGASVASPRFEHWRYADGWNQGWSDARDFFAARVDGYVPSLLGGAGIGGSADTSGMPVRPEPISLDDGPDLPVGADLVGGALDLWILRRMRAEGMTDHQTYPFGWEWEHGFRAGMRSFGEVVG</sequence>
<dbReference type="PANTHER" id="PTHR31297:SF43">
    <property type="entry name" value="GLUCAN 1,3-BETA-GLUCOSIDASE 3"/>
    <property type="match status" value="1"/>
</dbReference>
<keyword evidence="9" id="KW-1185">Reference proteome</keyword>
<evidence type="ECO:0000313" key="9">
    <source>
        <dbReference type="Proteomes" id="UP000019484"/>
    </source>
</evidence>
<keyword evidence="2 5" id="KW-0378">Hydrolase</keyword>
<dbReference type="PANTHER" id="PTHR31297">
    <property type="entry name" value="GLUCAN ENDO-1,6-BETA-GLUCOSIDASE B"/>
    <property type="match status" value="1"/>
</dbReference>
<protein>
    <recommendedName>
        <fullName evidence="7">Glycoside hydrolase family 5 domain-containing protein</fullName>
    </recommendedName>
</protein>
<dbReference type="RefSeq" id="XP_007720133.1">
    <property type="nucleotide sequence ID" value="XM_007721943.1"/>
</dbReference>
<dbReference type="InterPro" id="IPR050386">
    <property type="entry name" value="Glycosyl_hydrolase_5"/>
</dbReference>
<accession>W9ZN63</accession>
<name>W9ZN63_9EURO</name>
<dbReference type="Pfam" id="PF00150">
    <property type="entry name" value="Cellulase"/>
    <property type="match status" value="1"/>
</dbReference>
<dbReference type="Proteomes" id="UP000019484">
    <property type="component" value="Unassembled WGS sequence"/>
</dbReference>
<dbReference type="InterPro" id="IPR001547">
    <property type="entry name" value="Glyco_hydro_5"/>
</dbReference>
<keyword evidence="3 5" id="KW-0326">Glycosidase</keyword>
<evidence type="ECO:0000313" key="8">
    <source>
        <dbReference type="EMBL" id="EXJ95904.1"/>
    </source>
</evidence>
<evidence type="ECO:0000256" key="4">
    <source>
        <dbReference type="ARBA" id="ARBA00023316"/>
    </source>
</evidence>
<gene>
    <name evidence="8" type="ORF">A1O1_01029</name>
</gene>
<evidence type="ECO:0000256" key="5">
    <source>
        <dbReference type="RuleBase" id="RU361153"/>
    </source>
</evidence>
<evidence type="ECO:0000256" key="2">
    <source>
        <dbReference type="ARBA" id="ARBA00022801"/>
    </source>
</evidence>
<organism evidence="8 9">
    <name type="scientific">Capronia coronata CBS 617.96</name>
    <dbReference type="NCBI Taxonomy" id="1182541"/>
    <lineage>
        <taxon>Eukaryota</taxon>
        <taxon>Fungi</taxon>
        <taxon>Dikarya</taxon>
        <taxon>Ascomycota</taxon>
        <taxon>Pezizomycotina</taxon>
        <taxon>Eurotiomycetes</taxon>
        <taxon>Chaetothyriomycetidae</taxon>
        <taxon>Chaetothyriales</taxon>
        <taxon>Herpotrichiellaceae</taxon>
        <taxon>Capronia</taxon>
    </lineage>
</organism>
<dbReference type="GO" id="GO:0005576">
    <property type="term" value="C:extracellular region"/>
    <property type="evidence" value="ECO:0007669"/>
    <property type="project" value="TreeGrafter"/>
</dbReference>
<dbReference type="Gene3D" id="3.20.20.80">
    <property type="entry name" value="Glycosidases"/>
    <property type="match status" value="1"/>
</dbReference>
<dbReference type="GO" id="GO:0009251">
    <property type="term" value="P:glucan catabolic process"/>
    <property type="evidence" value="ECO:0007669"/>
    <property type="project" value="TreeGrafter"/>
</dbReference>
<feature type="region of interest" description="Disordered" evidence="6">
    <location>
        <begin position="19"/>
        <end position="40"/>
    </location>
</feature>
<keyword evidence="4" id="KW-0961">Cell wall biogenesis/degradation</keyword>
<dbReference type="EMBL" id="AMWN01000001">
    <property type="protein sequence ID" value="EXJ95904.1"/>
    <property type="molecule type" value="Genomic_DNA"/>
</dbReference>
<dbReference type="eggNOG" id="ENOG502QVVM">
    <property type="taxonomic scope" value="Eukaryota"/>
</dbReference>
<reference evidence="8 9" key="1">
    <citation type="submission" date="2013-03" db="EMBL/GenBank/DDBJ databases">
        <title>The Genome Sequence of Capronia coronata CBS 617.96.</title>
        <authorList>
            <consortium name="The Broad Institute Genomics Platform"/>
            <person name="Cuomo C."/>
            <person name="de Hoog S."/>
            <person name="Gorbushina A."/>
            <person name="Walker B."/>
            <person name="Young S.K."/>
            <person name="Zeng Q."/>
            <person name="Gargeya S."/>
            <person name="Fitzgerald M."/>
            <person name="Haas B."/>
            <person name="Abouelleil A."/>
            <person name="Allen A.W."/>
            <person name="Alvarado L."/>
            <person name="Arachchi H.M."/>
            <person name="Berlin A.M."/>
            <person name="Chapman S.B."/>
            <person name="Gainer-Dewar J."/>
            <person name="Goldberg J."/>
            <person name="Griggs A."/>
            <person name="Gujja S."/>
            <person name="Hansen M."/>
            <person name="Howarth C."/>
            <person name="Imamovic A."/>
            <person name="Ireland A."/>
            <person name="Larimer J."/>
            <person name="McCowan C."/>
            <person name="Murphy C."/>
            <person name="Pearson M."/>
            <person name="Poon T.W."/>
            <person name="Priest M."/>
            <person name="Roberts A."/>
            <person name="Saif S."/>
            <person name="Shea T."/>
            <person name="Sisk P."/>
            <person name="Sykes S."/>
            <person name="Wortman J."/>
            <person name="Nusbaum C."/>
            <person name="Birren B."/>
        </authorList>
    </citation>
    <scope>NUCLEOTIDE SEQUENCE [LARGE SCALE GENOMIC DNA]</scope>
    <source>
        <strain evidence="8 9">CBS 617.96</strain>
    </source>
</reference>
<comment type="similarity">
    <text evidence="1 5">Belongs to the glycosyl hydrolase 5 (cellulase A) family.</text>
</comment>
<evidence type="ECO:0000256" key="3">
    <source>
        <dbReference type="ARBA" id="ARBA00023295"/>
    </source>
</evidence>
<dbReference type="GO" id="GO:0046557">
    <property type="term" value="F:glucan endo-1,6-beta-glucosidase activity"/>
    <property type="evidence" value="ECO:0007669"/>
    <property type="project" value="TreeGrafter"/>
</dbReference>
<dbReference type="OrthoDB" id="1887033at2759"/>